<proteinExistence type="predicted"/>
<evidence type="ECO:0000313" key="1">
    <source>
        <dbReference type="EMBL" id="VUS33295.1"/>
    </source>
</evidence>
<accession>A0A564HM11</accession>
<dbReference type="Proteomes" id="UP000318370">
    <property type="component" value="Unassembled WGS sequence"/>
</dbReference>
<dbReference type="GO" id="GO:0006355">
    <property type="term" value="P:regulation of DNA-templated transcription"/>
    <property type="evidence" value="ECO:0007669"/>
    <property type="project" value="InterPro"/>
</dbReference>
<dbReference type="SUPFAM" id="SSF46894">
    <property type="entry name" value="C-terminal effector domain of the bipartite response regulators"/>
    <property type="match status" value="1"/>
</dbReference>
<evidence type="ECO:0000313" key="2">
    <source>
        <dbReference type="Proteomes" id="UP000318370"/>
    </source>
</evidence>
<dbReference type="AlphaFoldDB" id="A0A564HM11"/>
<protein>
    <submittedName>
        <fullName evidence="1">Uncharacterized protein</fullName>
    </submittedName>
</protein>
<dbReference type="InterPro" id="IPR016032">
    <property type="entry name" value="Sig_transdc_resp-reg_C-effctor"/>
</dbReference>
<name>A0A564HM11_9ENTR</name>
<reference evidence="1 2" key="1">
    <citation type="submission" date="2019-07" db="EMBL/GenBank/DDBJ databases">
        <authorList>
            <person name="Brisse S."/>
            <person name="Rodrigues C."/>
            <person name="Thorpe H."/>
        </authorList>
    </citation>
    <scope>NUCLEOTIDE SEQUENCE [LARGE SCALE GENOMIC DNA]</scope>
    <source>
        <strain evidence="1">SB6408</strain>
    </source>
</reference>
<sequence>MNVSLFSDDRYFSSGLMSTLQNEGTRCDIYSISDFNAARVHSMSDFCDLVILDINLEQSLNHLFMMRNTLSNVLFVVDIPPEFVVDNCRVISRRSSTDGLIYKIKRFMDFKVPQVKKTELETLRLYNAGWDISSISSQLNITPKSAYRLRYNLVRKIGFLRYHPVTAIYCEKISALL</sequence>
<dbReference type="GO" id="GO:0003677">
    <property type="term" value="F:DNA binding"/>
    <property type="evidence" value="ECO:0007669"/>
    <property type="project" value="InterPro"/>
</dbReference>
<organism evidence="1 2">
    <name type="scientific">Klebsiella spallanzanii</name>
    <dbReference type="NCBI Taxonomy" id="2587528"/>
    <lineage>
        <taxon>Bacteria</taxon>
        <taxon>Pseudomonadati</taxon>
        <taxon>Pseudomonadota</taxon>
        <taxon>Gammaproteobacteria</taxon>
        <taxon>Enterobacterales</taxon>
        <taxon>Enterobacteriaceae</taxon>
        <taxon>Klebsiella/Raoultella group</taxon>
        <taxon>Klebsiella</taxon>
    </lineage>
</organism>
<dbReference type="EMBL" id="CABGHF010000001">
    <property type="protein sequence ID" value="VUS33295.1"/>
    <property type="molecule type" value="Genomic_DNA"/>
</dbReference>
<dbReference type="RefSeq" id="WP_142461774.1">
    <property type="nucleotide sequence ID" value="NZ_CABGHF010000001.1"/>
</dbReference>
<gene>
    <name evidence="1" type="ORF">SB6408_00557</name>
</gene>